<comment type="caution">
    <text evidence="5">The sequence shown here is derived from an EMBL/GenBank/DDBJ whole genome shotgun (WGS) entry which is preliminary data.</text>
</comment>
<evidence type="ECO:0000259" key="4">
    <source>
        <dbReference type="SMART" id="SM00796"/>
    </source>
</evidence>
<accession>A3HS15</accession>
<keyword evidence="2 5" id="KW-0378">Hydrolase</keyword>
<dbReference type="SMART" id="SM00796">
    <property type="entry name" value="AHS1"/>
    <property type="match status" value="1"/>
</dbReference>
<dbReference type="PANTHER" id="PTHR34698">
    <property type="entry name" value="5-OXOPROLINASE SUBUNIT B"/>
    <property type="match status" value="1"/>
</dbReference>
<evidence type="ECO:0000313" key="5">
    <source>
        <dbReference type="EMBL" id="EAZ82633.1"/>
    </source>
</evidence>
<dbReference type="Pfam" id="PF02682">
    <property type="entry name" value="CT_C_D"/>
    <property type="match status" value="1"/>
</dbReference>
<dbReference type="NCBIfam" id="TIGR00370">
    <property type="entry name" value="5-oxoprolinase subunit PxpB"/>
    <property type="match status" value="1"/>
</dbReference>
<protein>
    <submittedName>
        <fullName evidence="5">Allophanate hydrolase, subunit 1</fullName>
    </submittedName>
</protein>
<sequence>MKPKLFQITPILSEVSWDLPISDKLLQQQLQLKEDLQEEFKARIVETRMGFKTLSILWSKKVDTNFLEHWLSANQSDYHQIKLPTKTWQVPVCYSPSLGRDLESLAKIKDLKISELIEIHSSVKYRIHFYGFLPGFMYLEGLSKILHQARKSMPDGQVPAGSIAIGGSQTGIYPSESPGGWHLIGQTPIELFNPGKTPPVWAKPGEQIKFYSISLDEFDSFKQESPHPKWIE</sequence>
<gene>
    <name evidence="5" type="ORF">ALPR1_10470</name>
</gene>
<keyword evidence="3" id="KW-0067">ATP-binding</keyword>
<dbReference type="OrthoDB" id="9778567at2"/>
<dbReference type="InterPro" id="IPR010016">
    <property type="entry name" value="PxpB"/>
</dbReference>
<dbReference type="PANTHER" id="PTHR34698:SF2">
    <property type="entry name" value="5-OXOPROLINASE SUBUNIT B"/>
    <property type="match status" value="1"/>
</dbReference>
<feature type="domain" description="Carboxyltransferase" evidence="4">
    <location>
        <begin position="6"/>
        <end position="202"/>
    </location>
</feature>
<dbReference type="GO" id="GO:0005524">
    <property type="term" value="F:ATP binding"/>
    <property type="evidence" value="ECO:0007669"/>
    <property type="project" value="UniProtKB-KW"/>
</dbReference>
<evidence type="ECO:0000256" key="1">
    <source>
        <dbReference type="ARBA" id="ARBA00022741"/>
    </source>
</evidence>
<dbReference type="EMBL" id="AAXU02000001">
    <property type="protein sequence ID" value="EAZ82633.1"/>
    <property type="molecule type" value="Genomic_DNA"/>
</dbReference>
<dbReference type="RefSeq" id="WP_008200359.1">
    <property type="nucleotide sequence ID" value="NZ_CM001023.1"/>
</dbReference>
<evidence type="ECO:0000256" key="2">
    <source>
        <dbReference type="ARBA" id="ARBA00022801"/>
    </source>
</evidence>
<keyword evidence="1" id="KW-0547">Nucleotide-binding</keyword>
<dbReference type="InterPro" id="IPR003833">
    <property type="entry name" value="CT_C_D"/>
</dbReference>
<dbReference type="AlphaFoldDB" id="A3HS15"/>
<reference evidence="5 6" key="1">
    <citation type="journal article" date="2011" name="J. Bacteriol.">
        <title>Complete genome sequence of Algoriphagus sp. PR1, bacterial prey of a colony-forming choanoflagellate.</title>
        <authorList>
            <person name="Alegado R.A."/>
            <person name="Ferriera S."/>
            <person name="Nusbaum C."/>
            <person name="Young S.K."/>
            <person name="Zeng Q."/>
            <person name="Imamovic A."/>
            <person name="Fairclough S.R."/>
            <person name="King N."/>
        </authorList>
    </citation>
    <scope>NUCLEOTIDE SEQUENCE [LARGE SCALE GENOMIC DNA]</scope>
    <source>
        <strain evidence="5 6">PR1</strain>
    </source>
</reference>
<dbReference type="eggNOG" id="COG2049">
    <property type="taxonomic scope" value="Bacteria"/>
</dbReference>
<dbReference type="Proteomes" id="UP000003919">
    <property type="component" value="Unassembled WGS sequence"/>
</dbReference>
<dbReference type="HOGENOM" id="CLU_020207_1_1_10"/>
<organism evidence="5 6">
    <name type="scientific">Algoriphagus machipongonensis</name>
    <dbReference type="NCBI Taxonomy" id="388413"/>
    <lineage>
        <taxon>Bacteria</taxon>
        <taxon>Pseudomonadati</taxon>
        <taxon>Bacteroidota</taxon>
        <taxon>Cytophagia</taxon>
        <taxon>Cytophagales</taxon>
        <taxon>Cyclobacteriaceae</taxon>
        <taxon>Algoriphagus</taxon>
    </lineage>
</organism>
<name>A3HS15_9BACT</name>
<dbReference type="InterPro" id="IPR029000">
    <property type="entry name" value="Cyclophilin-like_dom_sf"/>
</dbReference>
<dbReference type="GO" id="GO:0016787">
    <property type="term" value="F:hydrolase activity"/>
    <property type="evidence" value="ECO:0007669"/>
    <property type="project" value="UniProtKB-KW"/>
</dbReference>
<dbReference type="Gene3D" id="2.40.100.10">
    <property type="entry name" value="Cyclophilin-like"/>
    <property type="match status" value="1"/>
</dbReference>
<dbReference type="STRING" id="388413.ALPR1_10470"/>
<keyword evidence="6" id="KW-1185">Reference proteome</keyword>
<proteinExistence type="predicted"/>
<evidence type="ECO:0000313" key="6">
    <source>
        <dbReference type="Proteomes" id="UP000003919"/>
    </source>
</evidence>
<dbReference type="SUPFAM" id="SSF50891">
    <property type="entry name" value="Cyclophilin-like"/>
    <property type="match status" value="1"/>
</dbReference>
<evidence type="ECO:0000256" key="3">
    <source>
        <dbReference type="ARBA" id="ARBA00022840"/>
    </source>
</evidence>